<dbReference type="EMBL" id="CAHIKZ030003660">
    <property type="protein sequence ID" value="CAE1302786.1"/>
    <property type="molecule type" value="Genomic_DNA"/>
</dbReference>
<dbReference type="SMART" id="SM00327">
    <property type="entry name" value="VWA"/>
    <property type="match status" value="1"/>
</dbReference>
<keyword evidence="3" id="KW-1185">Reference proteome</keyword>
<evidence type="ECO:0000313" key="3">
    <source>
        <dbReference type="Proteomes" id="UP000597762"/>
    </source>
</evidence>
<feature type="domain" description="VWFA" evidence="1">
    <location>
        <begin position="1"/>
        <end position="173"/>
    </location>
</feature>
<dbReference type="InterPro" id="IPR050525">
    <property type="entry name" value="ECM_Assembly_Org"/>
</dbReference>
<name>A0A812DG97_ACAPH</name>
<accession>A0A812DG97</accession>
<reference evidence="2" key="1">
    <citation type="submission" date="2021-01" db="EMBL/GenBank/DDBJ databases">
        <authorList>
            <person name="Li R."/>
            <person name="Bekaert M."/>
        </authorList>
    </citation>
    <scope>NUCLEOTIDE SEQUENCE</scope>
    <source>
        <strain evidence="2">Farmed</strain>
    </source>
</reference>
<dbReference type="Proteomes" id="UP000597762">
    <property type="component" value="Unassembled WGS sequence"/>
</dbReference>
<dbReference type="PANTHER" id="PTHR24020:SF84">
    <property type="entry name" value="VWFA DOMAIN-CONTAINING PROTEIN"/>
    <property type="match status" value="1"/>
</dbReference>
<dbReference type="Gene3D" id="3.40.50.410">
    <property type="entry name" value="von Willebrand factor, type A domain"/>
    <property type="match status" value="1"/>
</dbReference>
<dbReference type="OrthoDB" id="10256829at2759"/>
<dbReference type="PANTHER" id="PTHR24020">
    <property type="entry name" value="COLLAGEN ALPHA"/>
    <property type="match status" value="1"/>
</dbReference>
<proteinExistence type="predicted"/>
<organism evidence="2 3">
    <name type="scientific">Acanthosepion pharaonis</name>
    <name type="common">Pharaoh cuttlefish</name>
    <name type="synonym">Sepia pharaonis</name>
    <dbReference type="NCBI Taxonomy" id="158019"/>
    <lineage>
        <taxon>Eukaryota</taxon>
        <taxon>Metazoa</taxon>
        <taxon>Spiralia</taxon>
        <taxon>Lophotrochozoa</taxon>
        <taxon>Mollusca</taxon>
        <taxon>Cephalopoda</taxon>
        <taxon>Coleoidea</taxon>
        <taxon>Decapodiformes</taxon>
        <taxon>Sepiida</taxon>
        <taxon>Sepiina</taxon>
        <taxon>Sepiidae</taxon>
        <taxon>Acanthosepion</taxon>
    </lineage>
</organism>
<dbReference type="Pfam" id="PF00092">
    <property type="entry name" value="VWA"/>
    <property type="match status" value="1"/>
</dbReference>
<sequence length="231" mass="26208">MFVLDSSTSIWSEDFKRQLKFVRNLVNSFDIGTGKSQVRVGVITFSDDAHLEFSFDKYTSRNELEDAILAIPYRSGITNTAAALRMARLQLGRYLYDSSGLFVTIVITDGLSQLPHETEREAKNLHTLGVHVYAIGVGKHYDVEELKVIASDPLHNVFEVSSYAVLENIAQSFNVKTCEGDLFISIYLSKSFCYLSIYLIYSAIYLSIYLSIYLFNPLCYLSIYLSMYLSI</sequence>
<dbReference type="InterPro" id="IPR002035">
    <property type="entry name" value="VWF_A"/>
</dbReference>
<dbReference type="PROSITE" id="PS50234">
    <property type="entry name" value="VWFA"/>
    <property type="match status" value="1"/>
</dbReference>
<dbReference type="AlphaFoldDB" id="A0A812DG97"/>
<dbReference type="SUPFAM" id="SSF53300">
    <property type="entry name" value="vWA-like"/>
    <property type="match status" value="1"/>
</dbReference>
<protein>
    <recommendedName>
        <fullName evidence="1">VWFA domain-containing protein</fullName>
    </recommendedName>
</protein>
<gene>
    <name evidence="2" type="ORF">SPHA_55250</name>
</gene>
<comment type="caution">
    <text evidence="2">The sequence shown here is derived from an EMBL/GenBank/DDBJ whole genome shotgun (WGS) entry which is preliminary data.</text>
</comment>
<evidence type="ECO:0000313" key="2">
    <source>
        <dbReference type="EMBL" id="CAE1302786.1"/>
    </source>
</evidence>
<evidence type="ECO:0000259" key="1">
    <source>
        <dbReference type="PROSITE" id="PS50234"/>
    </source>
</evidence>
<dbReference type="InterPro" id="IPR036465">
    <property type="entry name" value="vWFA_dom_sf"/>
</dbReference>